<dbReference type="EMBL" id="QWGP01000021">
    <property type="protein sequence ID" value="RHZ92816.1"/>
    <property type="molecule type" value="Genomic_DNA"/>
</dbReference>
<sequence>MPRFEYKVVPAPRKGEKVKGARTATDRFAHALTQMMNDLGRDGWEYLRAETLPCEERVGFTGKATTYQNLLIFRRAVEQAAPATAPAREELPADLPAFFRPERAPAPSELAATLTPRGGDGRRAPTVQAPEGHAPAVGPARGGLVAE</sequence>
<evidence type="ECO:0000313" key="3">
    <source>
        <dbReference type="Proteomes" id="UP000266305"/>
    </source>
</evidence>
<comment type="caution">
    <text evidence="2">The sequence shown here is derived from an EMBL/GenBank/DDBJ whole genome shotgun (WGS) entry which is preliminary data.</text>
</comment>
<evidence type="ECO:0000256" key="1">
    <source>
        <dbReference type="SAM" id="MobiDB-lite"/>
    </source>
</evidence>
<evidence type="ECO:0000313" key="2">
    <source>
        <dbReference type="EMBL" id="RHZ92816.1"/>
    </source>
</evidence>
<reference evidence="2 3" key="1">
    <citation type="submission" date="2018-08" db="EMBL/GenBank/DDBJ databases">
        <title>Draft genome sequence of Rhodobacter sphaeroides FY.</title>
        <authorList>
            <person name="Rayyan A."/>
            <person name="Meyer T.E."/>
            <person name="Kyndt J.A."/>
        </authorList>
    </citation>
    <scope>NUCLEOTIDE SEQUENCE [LARGE SCALE GENOMIC DNA]</scope>
    <source>
        <strain evidence="2 3">FY</strain>
    </source>
</reference>
<proteinExistence type="predicted"/>
<dbReference type="AlphaFoldDB" id="A0AAX1UIP5"/>
<protein>
    <submittedName>
        <fullName evidence="2">DUF4177 domain-containing protein</fullName>
    </submittedName>
</protein>
<feature type="region of interest" description="Disordered" evidence="1">
    <location>
        <begin position="101"/>
        <end position="147"/>
    </location>
</feature>
<dbReference type="Proteomes" id="UP000266305">
    <property type="component" value="Unassembled WGS sequence"/>
</dbReference>
<name>A0AAX1UIP5_CERSP</name>
<accession>A0AAX1UIP5</accession>
<dbReference type="RefSeq" id="WP_119000801.1">
    <property type="nucleotide sequence ID" value="NZ_CP033446.1"/>
</dbReference>
<gene>
    <name evidence="2" type="ORF">D1114_16565</name>
</gene>
<organism evidence="2 3">
    <name type="scientific">Cereibacter sphaeroides</name>
    <name type="common">Rhodobacter sphaeroides</name>
    <dbReference type="NCBI Taxonomy" id="1063"/>
    <lineage>
        <taxon>Bacteria</taxon>
        <taxon>Pseudomonadati</taxon>
        <taxon>Pseudomonadota</taxon>
        <taxon>Alphaproteobacteria</taxon>
        <taxon>Rhodobacterales</taxon>
        <taxon>Paracoccaceae</taxon>
        <taxon>Cereibacter</taxon>
    </lineage>
</organism>